<gene>
    <name evidence="3" type="primary">LOC116302242</name>
</gene>
<dbReference type="GeneID" id="116302242"/>
<evidence type="ECO:0000313" key="2">
    <source>
        <dbReference type="Proteomes" id="UP000515163"/>
    </source>
</evidence>
<reference evidence="3" key="1">
    <citation type="submission" date="2025-08" db="UniProtKB">
        <authorList>
            <consortium name="RefSeq"/>
        </authorList>
    </citation>
    <scope>IDENTIFICATION</scope>
</reference>
<protein>
    <submittedName>
        <fullName evidence="3">Uncharacterized protein LOC116302242</fullName>
    </submittedName>
</protein>
<dbReference type="AlphaFoldDB" id="A0A6P8IKZ3"/>
<evidence type="ECO:0000313" key="3">
    <source>
        <dbReference type="RefSeq" id="XP_031567335.1"/>
    </source>
</evidence>
<dbReference type="InParanoid" id="A0A6P8IKZ3"/>
<proteinExistence type="inferred from homology"/>
<organism evidence="2 3">
    <name type="scientific">Actinia tenebrosa</name>
    <name type="common">Australian red waratah sea anemone</name>
    <dbReference type="NCBI Taxonomy" id="6105"/>
    <lineage>
        <taxon>Eukaryota</taxon>
        <taxon>Metazoa</taxon>
        <taxon>Cnidaria</taxon>
        <taxon>Anthozoa</taxon>
        <taxon>Hexacorallia</taxon>
        <taxon>Actiniaria</taxon>
        <taxon>Actiniidae</taxon>
        <taxon>Actinia</taxon>
    </lineage>
</organism>
<dbReference type="PANTHER" id="PTHR14469">
    <property type="entry name" value="SARCOMA ANTIGEN NY-SAR-23"/>
    <property type="match status" value="1"/>
</dbReference>
<keyword evidence="2" id="KW-1185">Reference proteome</keyword>
<dbReference type="RefSeq" id="XP_031567335.1">
    <property type="nucleotide sequence ID" value="XM_031711475.1"/>
</dbReference>
<dbReference type="OrthoDB" id="9975373at2759"/>
<name>A0A6P8IKZ3_ACTTE</name>
<accession>A0A6P8IKZ3</accession>
<dbReference type="PANTHER" id="PTHR14469:SF0">
    <property type="entry name" value="FAMILY WITH SEQUENCE SIMILARITY 113"/>
    <property type="match status" value="1"/>
</dbReference>
<evidence type="ECO:0000256" key="1">
    <source>
        <dbReference type="ARBA" id="ARBA00037957"/>
    </source>
</evidence>
<dbReference type="Proteomes" id="UP000515163">
    <property type="component" value="Unplaced"/>
</dbReference>
<dbReference type="KEGG" id="aten:116302242"/>
<comment type="similarity">
    <text evidence="1">Belongs to the PC-esterase family.</text>
</comment>
<sequence length="116" mass="13288">MVIGDSRNRLEELESNLNGGPWDLRSKKKFFFKAYTGLFSVEVNFGLLRCPNTSGRKVQRSMYKDLIRLLVPDPTSTYLTNQHLKTKGELEFLGDKLLEGGQLGEMKNGINYREDN</sequence>